<evidence type="ECO:0000313" key="2">
    <source>
        <dbReference type="EMBL" id="EGD82217.1"/>
    </source>
</evidence>
<sequence length="147" mass="15399">MTMSEVKNTALGVVCGLVSGATVIAGLEHVGHTIFGTPKGLHKDTPYEEAKEIIRAHVREASPLSLLWVIGAHGCGSFVGGYVAYKFSSSAIIGRSAGVVGSMFLAGGIANIAAIPHPWWWSVCDVLVYFPTAYAGATIVTKQTPLL</sequence>
<dbReference type="Proteomes" id="UP000007799">
    <property type="component" value="Unassembled WGS sequence"/>
</dbReference>
<evidence type="ECO:0000313" key="3">
    <source>
        <dbReference type="Proteomes" id="UP000007799"/>
    </source>
</evidence>
<dbReference type="KEGG" id="sre:PTSG_02887"/>
<dbReference type="RefSeq" id="XP_004996400.1">
    <property type="nucleotide sequence ID" value="XM_004996343.1"/>
</dbReference>
<feature type="transmembrane region" description="Helical" evidence="1">
    <location>
        <begin position="92"/>
        <end position="113"/>
    </location>
</feature>
<feature type="transmembrane region" description="Helical" evidence="1">
    <location>
        <begin position="65"/>
        <end position="85"/>
    </location>
</feature>
<keyword evidence="1" id="KW-0812">Transmembrane</keyword>
<evidence type="ECO:0000256" key="1">
    <source>
        <dbReference type="SAM" id="Phobius"/>
    </source>
</evidence>
<gene>
    <name evidence="2" type="ORF">PTSG_02887</name>
</gene>
<feature type="transmembrane region" description="Helical" evidence="1">
    <location>
        <begin position="119"/>
        <end position="140"/>
    </location>
</feature>
<organism evidence="3">
    <name type="scientific">Salpingoeca rosetta (strain ATCC 50818 / BSB-021)</name>
    <dbReference type="NCBI Taxonomy" id="946362"/>
    <lineage>
        <taxon>Eukaryota</taxon>
        <taxon>Choanoflagellata</taxon>
        <taxon>Craspedida</taxon>
        <taxon>Salpingoecidae</taxon>
        <taxon>Salpingoeca</taxon>
    </lineage>
</organism>
<dbReference type="GeneID" id="16076985"/>
<protein>
    <submittedName>
        <fullName evidence="2">Uncharacterized protein</fullName>
    </submittedName>
</protein>
<keyword evidence="3" id="KW-1185">Reference proteome</keyword>
<dbReference type="EMBL" id="GL832960">
    <property type="protein sequence ID" value="EGD82217.1"/>
    <property type="molecule type" value="Genomic_DNA"/>
</dbReference>
<keyword evidence="1" id="KW-1133">Transmembrane helix</keyword>
<keyword evidence="1" id="KW-0472">Membrane</keyword>
<accession>F2U3M3</accession>
<dbReference type="InParanoid" id="F2U3M3"/>
<proteinExistence type="predicted"/>
<reference evidence="2" key="1">
    <citation type="submission" date="2009-08" db="EMBL/GenBank/DDBJ databases">
        <title>Annotation of Salpingoeca rosetta.</title>
        <authorList>
            <consortium name="The Broad Institute Genome Sequencing Platform"/>
            <person name="Russ C."/>
            <person name="Cuomo C."/>
            <person name="Burger G."/>
            <person name="Gray M.W."/>
            <person name="Holland P.W.H."/>
            <person name="King N."/>
            <person name="Lang F.B.F."/>
            <person name="Roger A.J."/>
            <person name="Ruiz-Trillo I."/>
            <person name="Young S.K."/>
            <person name="Zeng Q."/>
            <person name="Gargeya S."/>
            <person name="Alvarado L."/>
            <person name="Berlin A."/>
            <person name="Chapman S.B."/>
            <person name="Chen Z."/>
            <person name="Freedman E."/>
            <person name="Gellesch M."/>
            <person name="Goldberg J."/>
            <person name="Griggs A."/>
            <person name="Gujja S."/>
            <person name="Heilman E."/>
            <person name="Heiman D."/>
            <person name="Howarth C."/>
            <person name="Mehta T."/>
            <person name="Neiman D."/>
            <person name="Pearson M."/>
            <person name="Roberts A."/>
            <person name="Saif S."/>
            <person name="Shea T."/>
            <person name="Shenoy N."/>
            <person name="Sisk P."/>
            <person name="Stolte C."/>
            <person name="Sykes S."/>
            <person name="White J."/>
            <person name="Yandava C."/>
            <person name="Haas B."/>
            <person name="Nusbaum C."/>
            <person name="Birren B."/>
        </authorList>
    </citation>
    <scope>NUCLEOTIDE SEQUENCE [LARGE SCALE GENOMIC DNA]</scope>
    <source>
        <strain evidence="2">ATCC 50818</strain>
    </source>
</reference>
<name>F2U3M3_SALR5</name>
<dbReference type="AlphaFoldDB" id="F2U3M3"/>